<dbReference type="Proteomes" id="UP001596147">
    <property type="component" value="Unassembled WGS sequence"/>
</dbReference>
<name>A0ABW0LHE9_9BACI</name>
<reference evidence="2" key="1">
    <citation type="journal article" date="2019" name="Int. J. Syst. Evol. Microbiol.">
        <title>The Global Catalogue of Microorganisms (GCM) 10K type strain sequencing project: providing services to taxonomists for standard genome sequencing and annotation.</title>
        <authorList>
            <consortium name="The Broad Institute Genomics Platform"/>
            <consortium name="The Broad Institute Genome Sequencing Center for Infectious Disease"/>
            <person name="Wu L."/>
            <person name="Ma J."/>
        </authorList>
    </citation>
    <scope>NUCLEOTIDE SEQUENCE [LARGE SCALE GENOMIC DNA]</scope>
    <source>
        <strain evidence="2">CGMCC 1.12237</strain>
    </source>
</reference>
<comment type="caution">
    <text evidence="1">The sequence shown here is derived from an EMBL/GenBank/DDBJ whole genome shotgun (WGS) entry which is preliminary data.</text>
</comment>
<proteinExistence type="predicted"/>
<keyword evidence="2" id="KW-1185">Reference proteome</keyword>
<dbReference type="EMBL" id="JBHSMC010000003">
    <property type="protein sequence ID" value="MFC5464211.1"/>
    <property type="molecule type" value="Genomic_DNA"/>
</dbReference>
<accession>A0ABW0LHE9</accession>
<dbReference type="InterPro" id="IPR024250">
    <property type="entry name" value="DUF2711"/>
</dbReference>
<dbReference type="Pfam" id="PF10924">
    <property type="entry name" value="DUF2711"/>
    <property type="match status" value="1"/>
</dbReference>
<evidence type="ECO:0000313" key="2">
    <source>
        <dbReference type="Proteomes" id="UP001596147"/>
    </source>
</evidence>
<sequence length="240" mass="28045">MCEERILPEPHRYAVCAPDGIPIKEFYKEVFDEIFVFFHPFIKPKTIDFELFHPDTYPSRNDIRDNGEMVTWKQFLSFSGIENFKQLDIGLRTNILGLREQFEDRNAAILIEKAILKNSIAPPNEGQLPEFVMNNVLKEITNLGHNWLWIGDEFCTERKLNYITDLIKDNNKLDDGKNLFTHDNSILITTHWDSHFSLLCSDRQTLKHLVTTCNLEGFYCTEATEIYWSLSKETLEYIGG</sequence>
<protein>
    <submittedName>
        <fullName evidence="1">DUF2711 family protein</fullName>
    </submittedName>
</protein>
<evidence type="ECO:0000313" key="1">
    <source>
        <dbReference type="EMBL" id="MFC5464211.1"/>
    </source>
</evidence>
<gene>
    <name evidence="1" type="ORF">ACFPM4_05495</name>
</gene>
<organism evidence="1 2">
    <name type="scientific">Lederbergia graminis</name>
    <dbReference type="NCBI Taxonomy" id="735518"/>
    <lineage>
        <taxon>Bacteria</taxon>
        <taxon>Bacillati</taxon>
        <taxon>Bacillota</taxon>
        <taxon>Bacilli</taxon>
        <taxon>Bacillales</taxon>
        <taxon>Bacillaceae</taxon>
        <taxon>Lederbergia</taxon>
    </lineage>
</organism>